<evidence type="ECO:0000313" key="3">
    <source>
        <dbReference type="Proteomes" id="UP000430345"/>
    </source>
</evidence>
<feature type="transmembrane region" description="Helical" evidence="1">
    <location>
        <begin position="196"/>
        <end position="213"/>
    </location>
</feature>
<dbReference type="AlphaFoldDB" id="A0A6I1MJH2"/>
<feature type="transmembrane region" description="Helical" evidence="1">
    <location>
        <begin position="119"/>
        <end position="142"/>
    </location>
</feature>
<evidence type="ECO:0008006" key="4">
    <source>
        <dbReference type="Google" id="ProtNLM"/>
    </source>
</evidence>
<keyword evidence="1" id="KW-1133">Transmembrane helix</keyword>
<feature type="transmembrane region" description="Helical" evidence="1">
    <location>
        <begin position="90"/>
        <end position="107"/>
    </location>
</feature>
<evidence type="ECO:0000313" key="2">
    <source>
        <dbReference type="EMBL" id="MPQ43535.1"/>
    </source>
</evidence>
<gene>
    <name evidence="2" type="ORF">GBZ86_07170</name>
</gene>
<feature type="transmembrane region" description="Helical" evidence="1">
    <location>
        <begin position="344"/>
        <end position="364"/>
    </location>
</feature>
<feature type="transmembrane region" description="Helical" evidence="1">
    <location>
        <begin position="400"/>
        <end position="418"/>
    </location>
</feature>
<accession>A0A6I1MJH2</accession>
<dbReference type="RefSeq" id="WP_152889143.1">
    <property type="nucleotide sequence ID" value="NZ_WHJC01000077.1"/>
</dbReference>
<dbReference type="OrthoDB" id="1910343at2"/>
<proteinExistence type="predicted"/>
<feature type="transmembrane region" description="Helical" evidence="1">
    <location>
        <begin position="60"/>
        <end position="78"/>
    </location>
</feature>
<dbReference type="EMBL" id="WHJC01000077">
    <property type="protein sequence ID" value="MPQ43535.1"/>
    <property type="molecule type" value="Genomic_DNA"/>
</dbReference>
<reference evidence="2 3" key="1">
    <citation type="submission" date="2019-10" db="EMBL/GenBank/DDBJ databases">
        <title>The Genome Sequence of Clostridium tarantellae Isolated from Fish Brain.</title>
        <authorList>
            <person name="Bano L."/>
            <person name="Kiel M."/>
            <person name="Sales G."/>
            <person name="Doxey A.C."/>
            <person name="Mansfield M.J."/>
            <person name="Schiavone M."/>
            <person name="Rossetto O."/>
            <person name="Pirazzini M."/>
            <person name="Dobrindt U."/>
            <person name="Montecucco C."/>
        </authorList>
    </citation>
    <scope>NUCLEOTIDE SEQUENCE [LARGE SCALE GENOMIC DNA]</scope>
    <source>
        <strain evidence="2 3">DSM 3997</strain>
    </source>
</reference>
<keyword evidence="3" id="KW-1185">Reference proteome</keyword>
<keyword evidence="1" id="KW-0472">Membrane</keyword>
<dbReference type="Proteomes" id="UP000430345">
    <property type="component" value="Unassembled WGS sequence"/>
</dbReference>
<organism evidence="2 3">
    <name type="scientific">Clostridium tarantellae</name>
    <dbReference type="NCBI Taxonomy" id="39493"/>
    <lineage>
        <taxon>Bacteria</taxon>
        <taxon>Bacillati</taxon>
        <taxon>Bacillota</taxon>
        <taxon>Clostridia</taxon>
        <taxon>Eubacteriales</taxon>
        <taxon>Clostridiaceae</taxon>
        <taxon>Clostridium</taxon>
    </lineage>
</organism>
<evidence type="ECO:0000256" key="1">
    <source>
        <dbReference type="SAM" id="Phobius"/>
    </source>
</evidence>
<protein>
    <recommendedName>
        <fullName evidence="4">O-antigen ligase domain-containing protein</fullName>
    </recommendedName>
</protein>
<keyword evidence="1" id="KW-0812">Transmembrane</keyword>
<name>A0A6I1MJH2_9CLOT</name>
<feature type="transmembrane region" description="Helical" evidence="1">
    <location>
        <begin position="376"/>
        <end position="394"/>
    </location>
</feature>
<feature type="transmembrane region" description="Helical" evidence="1">
    <location>
        <begin position="12"/>
        <end position="30"/>
    </location>
</feature>
<sequence length="457" mass="53349">MNLISKRNELPLMHKILILYLIFQTLLVRWAINKDFFKYISIIIFAILIKKTYENSQVKLLDIVFLGFYGGVTILNIIFNGIHSHFLNNFYTNGLANIFIIIYFAILNIENKEALKKFILNDLFIILNSYFLINIPIIMKQLGGTHFLMRFYSNNPMYKDHITGLIGSSGTHELTFFWIALIIINIYRFALNKNKGLLIFIIVEILFMFVISSKNDNTAFFLIFPFLIAQYLFKYVLYASKKELKNIFIIVLICFISLFALYNFNKDIRNFMDTRVAEKLEQYGLKKIPEKKIKQNKKPKEEERLMLYKMALEKGNGYGFGKGIGSILSYGEKRLHKHFGMSEISFRVYEGGIIYFLALILVFTQMLNKLLDLKKLKFLGFIVIAIDLTLLAVYTMVFRYSLYAIMLSLIVCVTGYNYNNENSRAEVIPIAESFYKLKKFIIKAKNNIENSFGKKAK</sequence>
<feature type="transmembrane region" description="Helical" evidence="1">
    <location>
        <begin position="244"/>
        <end position="264"/>
    </location>
</feature>
<feature type="transmembrane region" description="Helical" evidence="1">
    <location>
        <begin position="162"/>
        <end position="184"/>
    </location>
</feature>
<feature type="transmembrane region" description="Helical" evidence="1">
    <location>
        <begin position="219"/>
        <end position="237"/>
    </location>
</feature>
<comment type="caution">
    <text evidence="2">The sequence shown here is derived from an EMBL/GenBank/DDBJ whole genome shotgun (WGS) entry which is preliminary data.</text>
</comment>